<evidence type="ECO:0000256" key="1">
    <source>
        <dbReference type="SAM" id="SignalP"/>
    </source>
</evidence>
<evidence type="ECO:0000313" key="2">
    <source>
        <dbReference type="EMBL" id="EAT36323.1"/>
    </source>
</evidence>
<proteinExistence type="predicted"/>
<dbReference type="HOGENOM" id="CLU_053597_4_1_1"/>
<reference evidence="2" key="2">
    <citation type="journal article" date="2007" name="Science">
        <title>Genome sequence of Aedes aegypti, a major arbovirus vector.</title>
        <authorList>
            <person name="Nene V."/>
            <person name="Wortman J.R."/>
            <person name="Lawson D."/>
            <person name="Haas B."/>
            <person name="Kodira C."/>
            <person name="Tu Z.J."/>
            <person name="Loftus B."/>
            <person name="Xi Z."/>
            <person name="Megy K."/>
            <person name="Grabherr M."/>
            <person name="Ren Q."/>
            <person name="Zdobnov E.M."/>
            <person name="Lobo N.F."/>
            <person name="Campbell K.S."/>
            <person name="Brown S.E."/>
            <person name="Bonaldo M.F."/>
            <person name="Zhu J."/>
            <person name="Sinkins S.P."/>
            <person name="Hogenkamp D.G."/>
            <person name="Amedeo P."/>
            <person name="Arensburger P."/>
            <person name="Atkinson P.W."/>
            <person name="Bidwell S."/>
            <person name="Biedler J."/>
            <person name="Birney E."/>
            <person name="Bruggner R.V."/>
            <person name="Costas J."/>
            <person name="Coy M.R."/>
            <person name="Crabtree J."/>
            <person name="Crawford M."/>
            <person name="Debruyn B."/>
            <person name="Decaprio D."/>
            <person name="Eiglmeier K."/>
            <person name="Eisenstadt E."/>
            <person name="El-Dorry H."/>
            <person name="Gelbart W.M."/>
            <person name="Gomes S.L."/>
            <person name="Hammond M."/>
            <person name="Hannick L.I."/>
            <person name="Hogan J.R."/>
            <person name="Holmes M.H."/>
            <person name="Jaffe D."/>
            <person name="Johnston J.S."/>
            <person name="Kennedy R.C."/>
            <person name="Koo H."/>
            <person name="Kravitz S."/>
            <person name="Kriventseva E.V."/>
            <person name="Kulp D."/>
            <person name="Labutti K."/>
            <person name="Lee E."/>
            <person name="Li S."/>
            <person name="Lovin D.D."/>
            <person name="Mao C."/>
            <person name="Mauceli E."/>
            <person name="Menck C.F."/>
            <person name="Miller J.R."/>
            <person name="Montgomery P."/>
            <person name="Mori A."/>
            <person name="Nascimento A.L."/>
            <person name="Naveira H.F."/>
            <person name="Nusbaum C."/>
            <person name="O'leary S."/>
            <person name="Orvis J."/>
            <person name="Pertea M."/>
            <person name="Quesneville H."/>
            <person name="Reidenbach K.R."/>
            <person name="Rogers Y.H."/>
            <person name="Roth C.W."/>
            <person name="Schneider J.R."/>
            <person name="Schatz M."/>
            <person name="Shumway M."/>
            <person name="Stanke M."/>
            <person name="Stinson E.O."/>
            <person name="Tubio J.M."/>
            <person name="Vanzee J.P."/>
            <person name="Verjovski-Almeida S."/>
            <person name="Werner D."/>
            <person name="White O."/>
            <person name="Wyder S."/>
            <person name="Zeng Q."/>
            <person name="Zhao Q."/>
            <person name="Zhao Y."/>
            <person name="Hill C.A."/>
            <person name="Raikhel A.S."/>
            <person name="Soares M.B."/>
            <person name="Knudson D.L."/>
            <person name="Lee N.H."/>
            <person name="Galagan J."/>
            <person name="Salzberg S.L."/>
            <person name="Paulsen I.T."/>
            <person name="Dimopoulos G."/>
            <person name="Collins F.H."/>
            <person name="Birren B."/>
            <person name="Fraser-Liggett C.M."/>
            <person name="Severson D.W."/>
        </authorList>
    </citation>
    <scope>NUCLEOTIDE SEQUENCE [LARGE SCALE GENOMIC DNA]</scope>
    <source>
        <strain evidence="2">Liverpool</strain>
    </source>
</reference>
<dbReference type="Proteomes" id="UP000682892">
    <property type="component" value="Unassembled WGS sequence"/>
</dbReference>
<dbReference type="OMA" id="SFYFEAN"/>
<evidence type="ECO:0000313" key="3">
    <source>
        <dbReference type="Proteomes" id="UP000682892"/>
    </source>
</evidence>
<feature type="chain" id="PRO_5014307268" evidence="1">
    <location>
        <begin position="25"/>
        <end position="207"/>
    </location>
</feature>
<organism evidence="2 3">
    <name type="scientific">Aedes aegypti</name>
    <name type="common">Yellowfever mosquito</name>
    <name type="synonym">Culex aegypti</name>
    <dbReference type="NCBI Taxonomy" id="7159"/>
    <lineage>
        <taxon>Eukaryota</taxon>
        <taxon>Metazoa</taxon>
        <taxon>Ecdysozoa</taxon>
        <taxon>Arthropoda</taxon>
        <taxon>Hexapoda</taxon>
        <taxon>Insecta</taxon>
        <taxon>Pterygota</taxon>
        <taxon>Neoptera</taxon>
        <taxon>Endopterygota</taxon>
        <taxon>Diptera</taxon>
        <taxon>Nematocera</taxon>
        <taxon>Culicoidea</taxon>
        <taxon>Culicidae</taxon>
        <taxon>Culicinae</taxon>
        <taxon>Aedini</taxon>
        <taxon>Aedes</taxon>
        <taxon>Stegomyia</taxon>
    </lineage>
</organism>
<dbReference type="PANTHER" id="PTHR21398">
    <property type="entry name" value="AGAP007094-PA"/>
    <property type="match status" value="1"/>
</dbReference>
<accession>Q16PN3</accession>
<reference evidence="2" key="3">
    <citation type="submission" date="2012-09" db="EMBL/GenBank/DDBJ databases">
        <authorList>
            <consortium name="VectorBase"/>
        </authorList>
    </citation>
    <scope>NUCLEOTIDE SEQUENCE</scope>
    <source>
        <strain evidence="2">Liverpool</strain>
    </source>
</reference>
<reference evidence="2" key="1">
    <citation type="submission" date="2005-10" db="EMBL/GenBank/DDBJ databases">
        <authorList>
            <person name="Loftus B.J."/>
            <person name="Nene V.M."/>
            <person name="Hannick L.I."/>
            <person name="Bidwell S."/>
            <person name="Haas B."/>
            <person name="Amedeo P."/>
            <person name="Orvis J."/>
            <person name="Wortman J.R."/>
            <person name="White O.R."/>
            <person name="Salzberg S."/>
            <person name="Shumway M."/>
            <person name="Koo H."/>
            <person name="Zhao Y."/>
            <person name="Holmes M."/>
            <person name="Miller J."/>
            <person name="Schatz M."/>
            <person name="Pop M."/>
            <person name="Pai G."/>
            <person name="Utterback T."/>
            <person name="Rogers Y.-H."/>
            <person name="Kravitz S."/>
            <person name="Fraser C.M."/>
        </authorList>
    </citation>
    <scope>NUCLEOTIDE SEQUENCE</scope>
    <source>
        <strain evidence="2">Liverpool</strain>
    </source>
</reference>
<dbReference type="InterPro" id="IPR006631">
    <property type="entry name" value="DM4_12"/>
</dbReference>
<dbReference type="PaxDb" id="7159-AAEL011585-PA"/>
<dbReference type="eggNOG" id="ENOG502S8WF">
    <property type="taxonomic scope" value="Eukaryota"/>
</dbReference>
<dbReference type="PANTHER" id="PTHR21398:SF22">
    <property type="entry name" value="IP12060P-RELATED"/>
    <property type="match status" value="1"/>
</dbReference>
<dbReference type="AlphaFoldDB" id="Q16PN3"/>
<sequence length="207" mass="23985">MFRPFRFINHLALIVTAQTLWVRSEVLQRSSRSVVEFPMGTSNGFLIAIAIPLEIPGRNIYLSHNFEMNYVLPSNVTQYRLWYDLFKNSKYNVAETVRRRRSIETGSRFSRRFVYELLAERMELYGYNGTACIHKAICETFEAPFYHYNGVLGDVAHVVFSPSASKDEELPRSYYLAEIDGYTGNCRKYKEFCPTGIYDLVSVVTHA</sequence>
<name>Q16PN3_AEDAE</name>
<feature type="signal peptide" evidence="1">
    <location>
        <begin position="1"/>
        <end position="24"/>
    </location>
</feature>
<protein>
    <submittedName>
        <fullName evidence="2">AAEL011585-PA</fullName>
    </submittedName>
</protein>
<dbReference type="SMART" id="SM00718">
    <property type="entry name" value="DM4_12"/>
    <property type="match status" value="1"/>
</dbReference>
<dbReference type="EMBL" id="CH477776">
    <property type="protein sequence ID" value="EAT36323.1"/>
    <property type="molecule type" value="Genomic_DNA"/>
</dbReference>
<dbReference type="VEuPathDB" id="VectorBase:AAEL011585"/>
<keyword evidence="1" id="KW-0732">Signal</keyword>
<gene>
    <name evidence="2" type="ORF">AaeL_AAEL011585</name>
</gene>
<dbReference type="PhylomeDB" id="Q16PN3"/>
<dbReference type="Pfam" id="PF07841">
    <property type="entry name" value="DM4_12"/>
    <property type="match status" value="1"/>
</dbReference>